<dbReference type="PIRSF" id="PIRSF036289">
    <property type="entry name" value="Glycosyl_hydrolase_malt_phosph"/>
    <property type="match status" value="1"/>
</dbReference>
<protein>
    <submittedName>
        <fullName evidence="7">Family 65 glycosyl hydrolase</fullName>
    </submittedName>
</protein>
<feature type="domain" description="Glycoside hydrolase family 65 C-terminal" evidence="5">
    <location>
        <begin position="692"/>
        <end position="752"/>
    </location>
</feature>
<keyword evidence="7" id="KW-0378">Hydrolase</keyword>
<dbReference type="SUPFAM" id="SSF48208">
    <property type="entry name" value="Six-hairpin glycosidases"/>
    <property type="match status" value="1"/>
</dbReference>
<evidence type="ECO:0000256" key="1">
    <source>
        <dbReference type="ARBA" id="ARBA00006768"/>
    </source>
</evidence>
<dbReference type="PANTHER" id="PTHR11051">
    <property type="entry name" value="GLYCOSYL HYDROLASE-RELATED"/>
    <property type="match status" value="1"/>
</dbReference>
<evidence type="ECO:0000259" key="4">
    <source>
        <dbReference type="Pfam" id="PF03632"/>
    </source>
</evidence>
<dbReference type="GO" id="GO:0004553">
    <property type="term" value="F:hydrolase activity, hydrolyzing O-glycosyl compounds"/>
    <property type="evidence" value="ECO:0007669"/>
    <property type="project" value="TreeGrafter"/>
</dbReference>
<reference evidence="7 8" key="1">
    <citation type="submission" date="2017-12" db="EMBL/GenBank/DDBJ databases">
        <title>Taxonomic description and draft genome of Pradoshia cofamensis Gen. nov., sp. nov., a thermotolerant bacillale isolated from anterior gut of earthworm Eisenia fetida.</title>
        <authorList>
            <person name="Saha T."/>
            <person name="Chakraborty R."/>
        </authorList>
    </citation>
    <scope>NUCLEOTIDE SEQUENCE [LARGE SCALE GENOMIC DNA]</scope>
    <source>
        <strain evidence="7 8">EAG3</strain>
    </source>
</reference>
<dbReference type="GO" id="GO:0005975">
    <property type="term" value="P:carbohydrate metabolic process"/>
    <property type="evidence" value="ECO:0007669"/>
    <property type="project" value="InterPro"/>
</dbReference>
<dbReference type="EMBL" id="PKOZ01000002">
    <property type="protein sequence ID" value="PQD96039.1"/>
    <property type="molecule type" value="Genomic_DNA"/>
</dbReference>
<dbReference type="Gene3D" id="2.70.98.40">
    <property type="entry name" value="Glycoside hydrolase, family 65, N-terminal domain"/>
    <property type="match status" value="1"/>
</dbReference>
<dbReference type="OrthoDB" id="9758855at2"/>
<dbReference type="Gene3D" id="1.50.10.10">
    <property type="match status" value="1"/>
</dbReference>
<feature type="binding site" evidence="3">
    <location>
        <begin position="357"/>
        <end position="358"/>
    </location>
    <ligand>
        <name>substrate</name>
    </ligand>
</feature>
<dbReference type="InterPro" id="IPR005195">
    <property type="entry name" value="Glyco_hydro_65_M"/>
</dbReference>
<dbReference type="Gene3D" id="2.60.420.10">
    <property type="entry name" value="Maltose phosphorylase, domain 3"/>
    <property type="match status" value="1"/>
</dbReference>
<evidence type="ECO:0000313" key="8">
    <source>
        <dbReference type="Proteomes" id="UP000239663"/>
    </source>
</evidence>
<comment type="similarity">
    <text evidence="1">Belongs to the glycosyl hydrolase 65 family.</text>
</comment>
<feature type="domain" description="Glycoside hydrolase family 65 N-terminal" evidence="6">
    <location>
        <begin position="14"/>
        <end position="266"/>
    </location>
</feature>
<dbReference type="Pfam" id="PF03632">
    <property type="entry name" value="Glyco_hydro_65m"/>
    <property type="match status" value="1"/>
</dbReference>
<accession>A0A2S7N1Z4</accession>
<evidence type="ECO:0000256" key="2">
    <source>
        <dbReference type="PIRSR" id="PIRSR036289-50"/>
    </source>
</evidence>
<dbReference type="InterPro" id="IPR008928">
    <property type="entry name" value="6-hairpin_glycosidase_sf"/>
</dbReference>
<dbReference type="GO" id="GO:0030246">
    <property type="term" value="F:carbohydrate binding"/>
    <property type="evidence" value="ECO:0007669"/>
    <property type="project" value="InterPro"/>
</dbReference>
<dbReference type="AlphaFoldDB" id="A0A2S7N1Z4"/>
<dbReference type="InterPro" id="IPR005196">
    <property type="entry name" value="Glyco_hydro_65_N"/>
</dbReference>
<feature type="binding site" evidence="3">
    <location>
        <begin position="595"/>
        <end position="596"/>
    </location>
    <ligand>
        <name>substrate</name>
    </ligand>
</feature>
<sequence length="770" mass="89016">MKRLFAVDPWRIIEEELHKDDFRLAESMMSLGNGHMGLRGNFEETYSGDSHKGTYIAGVWYPDKTRVGWWKNGYPDYFGKVINAINFIGIRVLIDEDEIDLYKTEVKDYHRELDMKAGALTRTFTIVHEGKETKIDVVRYLSVAEKQLAVIKYQVTPLNHDSKVTFIPYLDGDVRNEDSNYDEDFWKAIARFAEPNKAHLVMETNENPFETEIFRVSASMGLEAEGDVAEVTPFMNVEYVDNTIVMNTTAGKPVSLTKYIVVTTNRDYDAEHLAEKGGEILNQAMQAGYEACLKAHTEEWAKRWNMADIQIDGDDEAQQGIRFNLFQLFSTYYGEDARLNIGPKGFTGEKYGGATYWDTEAYALPFYLATANPEVARNLLIYRYNQLEGAYVNAKRQGLEGALYPMVTFTGVECHNEWEITFEEIHRNAAIAYAIYNYVNYTGDKEYLLKYGIDVLTGISRFWADRVHYQSRKDQYMIHGVTGPNEYENNVNNNWYTNKMAAWTLRYTIQVINELKEAGHESRLADLYIYQEELDRWAEITDKMYLPYDEELQVFVQHDTFLDKDLKKVSELSPHERPLNQKWSWDKILRSCFIKQADVLQGIYFLNNEFTDEEKRRNFEFYEPMTVHESSLSPSVHAVLAAELGLEEKAYEMYNRTARLDLDNYNNDTEDGLHITSMTGSWLAIVQGFAGMKTFDGVLSFAPFIPAAWDRYAFNINYREHHLTVKIDQETVQITQKGPALTFELYGVKHVLDEDGILSVSIGKVKEETK</sequence>
<dbReference type="Pfam" id="PF03633">
    <property type="entry name" value="Glyco_hydro_65C"/>
    <property type="match status" value="1"/>
</dbReference>
<dbReference type="NCBIfam" id="NF010380">
    <property type="entry name" value="PRK13807.1"/>
    <property type="match status" value="1"/>
</dbReference>
<evidence type="ECO:0000259" key="6">
    <source>
        <dbReference type="Pfam" id="PF03636"/>
    </source>
</evidence>
<dbReference type="InterPro" id="IPR037018">
    <property type="entry name" value="GH65_N"/>
</dbReference>
<gene>
    <name evidence="7" type="ORF">CYL18_05410</name>
</gene>
<dbReference type="RefSeq" id="WP_104848468.1">
    <property type="nucleotide sequence ID" value="NZ_PKOZ01000002.1"/>
</dbReference>
<dbReference type="PANTHER" id="PTHR11051:SF14">
    <property type="entry name" value="MALTOSE PHOSPHORYLASE"/>
    <property type="match status" value="1"/>
</dbReference>
<feature type="domain" description="Glycoside hydrolase family 65 central catalytic" evidence="4">
    <location>
        <begin position="322"/>
        <end position="682"/>
    </location>
</feature>
<keyword evidence="8" id="KW-1185">Reference proteome</keyword>
<evidence type="ECO:0000256" key="3">
    <source>
        <dbReference type="PIRSR" id="PIRSR036289-51"/>
    </source>
</evidence>
<dbReference type="SUPFAM" id="SSF74650">
    <property type="entry name" value="Galactose mutarotase-like"/>
    <property type="match status" value="1"/>
</dbReference>
<organism evidence="7 8">
    <name type="scientific">Pradoshia eiseniae</name>
    <dbReference type="NCBI Taxonomy" id="2064768"/>
    <lineage>
        <taxon>Bacteria</taxon>
        <taxon>Bacillati</taxon>
        <taxon>Bacillota</taxon>
        <taxon>Bacilli</taxon>
        <taxon>Bacillales</taxon>
        <taxon>Bacillaceae</taxon>
        <taxon>Pradoshia</taxon>
    </lineage>
</organism>
<evidence type="ECO:0000313" key="7">
    <source>
        <dbReference type="EMBL" id="PQD96039.1"/>
    </source>
</evidence>
<name>A0A2S7N1Z4_9BACI</name>
<dbReference type="InterPro" id="IPR012341">
    <property type="entry name" value="6hp_glycosidase-like_sf"/>
</dbReference>
<dbReference type="InterPro" id="IPR017045">
    <property type="entry name" value="Malt_Pase/Glycosyl_Hdrlase"/>
</dbReference>
<dbReference type="Pfam" id="PF03636">
    <property type="entry name" value="Glyco_hydro_65N"/>
    <property type="match status" value="1"/>
</dbReference>
<dbReference type="Proteomes" id="UP000239663">
    <property type="component" value="Unassembled WGS sequence"/>
</dbReference>
<dbReference type="GO" id="GO:0016757">
    <property type="term" value="F:glycosyltransferase activity"/>
    <property type="evidence" value="ECO:0007669"/>
    <property type="project" value="UniProtKB-ARBA"/>
</dbReference>
<feature type="active site" description="Proton donor" evidence="2">
    <location>
        <position position="486"/>
    </location>
</feature>
<evidence type="ECO:0000259" key="5">
    <source>
        <dbReference type="Pfam" id="PF03633"/>
    </source>
</evidence>
<dbReference type="InterPro" id="IPR011013">
    <property type="entry name" value="Gal_mutarotase_sf_dom"/>
</dbReference>
<dbReference type="InterPro" id="IPR005194">
    <property type="entry name" value="Glyco_hydro_65_C"/>
</dbReference>
<comment type="caution">
    <text evidence="7">The sequence shown here is derived from an EMBL/GenBank/DDBJ whole genome shotgun (WGS) entry which is preliminary data.</text>
</comment>
<proteinExistence type="inferred from homology"/>